<organism evidence="3 4">
    <name type="scientific">Seminavis robusta</name>
    <dbReference type="NCBI Taxonomy" id="568900"/>
    <lineage>
        <taxon>Eukaryota</taxon>
        <taxon>Sar</taxon>
        <taxon>Stramenopiles</taxon>
        <taxon>Ochrophyta</taxon>
        <taxon>Bacillariophyta</taxon>
        <taxon>Bacillariophyceae</taxon>
        <taxon>Bacillariophycidae</taxon>
        <taxon>Naviculales</taxon>
        <taxon>Naviculaceae</taxon>
        <taxon>Seminavis</taxon>
    </lineage>
</organism>
<dbReference type="Proteomes" id="UP001153069">
    <property type="component" value="Unassembled WGS sequence"/>
</dbReference>
<evidence type="ECO:0000256" key="2">
    <source>
        <dbReference type="SAM" id="Phobius"/>
    </source>
</evidence>
<dbReference type="EMBL" id="CAICTM010000441">
    <property type="protein sequence ID" value="CAB9510577.1"/>
    <property type="molecule type" value="Genomic_DNA"/>
</dbReference>
<dbReference type="AlphaFoldDB" id="A0A9N8DXJ3"/>
<reference evidence="3" key="1">
    <citation type="submission" date="2020-06" db="EMBL/GenBank/DDBJ databases">
        <authorList>
            <consortium name="Plant Systems Biology data submission"/>
        </authorList>
    </citation>
    <scope>NUCLEOTIDE SEQUENCE</scope>
    <source>
        <strain evidence="3">D6</strain>
    </source>
</reference>
<feature type="compositionally biased region" description="Low complexity" evidence="1">
    <location>
        <begin position="124"/>
        <end position="151"/>
    </location>
</feature>
<proteinExistence type="predicted"/>
<sequence>MRFNDGKRSLVVKFIVFLAIPPVLYNFVEISEFSNNVFESVGLKKTAEARELEGGHLKVTDSHHAILLNKLSHQLDELDLPPEQEQELVESFLAEMKKKHTGSKNLNKEKDSSVLDGEKETVETKATTGTTPNPTKAAAAPKPTKPSPTEAELPRPKYDIADNTNYPLIPVIDYNYEHDFVQYRDHRNRFALPEWLDEFLKTQPANNPQSHHEMLTNPDNKFIVITCYKYGNKKLEDCGGLSDRLALMPYQLWLAHKTGRKFLIKYYKPLPFEEFLVPPPDGFDWRLPDGYLMDEWYEYGNRTATQYKAERRVAWHKRMEQDEWKDKKVIFMNSNLAIPEVRPQQDKLVGTPEDELWPALFRRLFQPSPGVAKSLSPLTEKVKAGTYAVAHVRAKWPNPAFGRLKYKNQKWWKADKEGGELDMEDTNTSRIISTLANHAVECAVRIMPETEYVYLASDSSELVVYLQTQSPYWSSTGEISKMSWPGADPAMANSTNATEHGWGVPAWEIPTTARTIARPDFEKAAPHFDGAKWDRPEGGYPVFEDMWMLAHAKCHTTGVGGFGRLGSVLSGNRKICASRHRDYNEMAWSCPTPDERKAFKAIHPGIKRRRRRQRRRRRN</sequence>
<accession>A0A9N8DXJ3</accession>
<gene>
    <name evidence="3" type="ORF">SEMRO_442_G143960.1</name>
</gene>
<feature type="transmembrane region" description="Helical" evidence="2">
    <location>
        <begin position="10"/>
        <end position="28"/>
    </location>
</feature>
<keyword evidence="2" id="KW-0472">Membrane</keyword>
<feature type="region of interest" description="Disordered" evidence="1">
    <location>
        <begin position="99"/>
        <end position="159"/>
    </location>
</feature>
<evidence type="ECO:0000313" key="3">
    <source>
        <dbReference type="EMBL" id="CAB9510577.1"/>
    </source>
</evidence>
<evidence type="ECO:0000256" key="1">
    <source>
        <dbReference type="SAM" id="MobiDB-lite"/>
    </source>
</evidence>
<feature type="compositionally biased region" description="Basic and acidic residues" evidence="1">
    <location>
        <begin position="106"/>
        <end position="123"/>
    </location>
</feature>
<protein>
    <submittedName>
        <fullName evidence="3">Uncharacterized protein</fullName>
    </submittedName>
</protein>
<comment type="caution">
    <text evidence="3">The sequence shown here is derived from an EMBL/GenBank/DDBJ whole genome shotgun (WGS) entry which is preliminary data.</text>
</comment>
<evidence type="ECO:0000313" key="4">
    <source>
        <dbReference type="Proteomes" id="UP001153069"/>
    </source>
</evidence>
<keyword evidence="2" id="KW-0812">Transmembrane</keyword>
<keyword evidence="2" id="KW-1133">Transmembrane helix</keyword>
<keyword evidence="4" id="KW-1185">Reference proteome</keyword>
<name>A0A9N8DXJ3_9STRA</name>